<evidence type="ECO:0000313" key="1">
    <source>
        <dbReference type="EMBL" id="MPM49981.1"/>
    </source>
</evidence>
<proteinExistence type="predicted"/>
<dbReference type="EMBL" id="VSSQ01012758">
    <property type="protein sequence ID" value="MPM49981.1"/>
    <property type="molecule type" value="Genomic_DNA"/>
</dbReference>
<sequence>MRCGVADVFRVDGRIFRFQHEIDESVRPFDIFGGLGDDDVVEPEIGAFLRDYVMKIFIFPKHLAGLTRESHGDGRFLLDHIHFNFIGNDRFDIRGDTF</sequence>
<name>A0A645ACH6_9ZZZZ</name>
<accession>A0A645ACH6</accession>
<protein>
    <submittedName>
        <fullName evidence="1">Uncharacterized protein</fullName>
    </submittedName>
</protein>
<dbReference type="AlphaFoldDB" id="A0A645ACH6"/>
<reference evidence="1" key="1">
    <citation type="submission" date="2019-08" db="EMBL/GenBank/DDBJ databases">
        <authorList>
            <person name="Kucharzyk K."/>
            <person name="Murdoch R.W."/>
            <person name="Higgins S."/>
            <person name="Loffler F."/>
        </authorList>
    </citation>
    <scope>NUCLEOTIDE SEQUENCE</scope>
</reference>
<organism evidence="1">
    <name type="scientific">bioreactor metagenome</name>
    <dbReference type="NCBI Taxonomy" id="1076179"/>
    <lineage>
        <taxon>unclassified sequences</taxon>
        <taxon>metagenomes</taxon>
        <taxon>ecological metagenomes</taxon>
    </lineage>
</organism>
<comment type="caution">
    <text evidence="1">The sequence shown here is derived from an EMBL/GenBank/DDBJ whole genome shotgun (WGS) entry which is preliminary data.</text>
</comment>
<gene>
    <name evidence="1" type="ORF">SDC9_96715</name>
</gene>